<dbReference type="InParanoid" id="A0A6J2Y8R9"/>
<evidence type="ECO:0000313" key="3">
    <source>
        <dbReference type="RefSeq" id="XP_030760223.1"/>
    </source>
</evidence>
<reference evidence="3" key="1">
    <citation type="submission" date="2025-08" db="UniProtKB">
        <authorList>
            <consortium name="RefSeq"/>
        </authorList>
    </citation>
    <scope>IDENTIFICATION</scope>
    <source>
        <tissue evidence="3">Gonads</tissue>
    </source>
</reference>
<evidence type="ECO:0000256" key="1">
    <source>
        <dbReference type="SAM" id="SignalP"/>
    </source>
</evidence>
<keyword evidence="2" id="KW-1185">Reference proteome</keyword>
<proteinExistence type="predicted"/>
<sequence>MRKKIFLLAVSVFIHVFCEDPGQFFLTAAKSVPRIGRSPNRNPNLDFEKFFLKASKSVPRIGRGNDNPFNMNQNSWEGPIRYLTWKDLDSFFEYHPDLLATADSNYLRLFDEDSSDPSEVRVKRSPFIYAKPQKKN</sequence>
<dbReference type="Proteomes" id="UP000504635">
    <property type="component" value="Unplaced"/>
</dbReference>
<organism evidence="2 3">
    <name type="scientific">Sitophilus oryzae</name>
    <name type="common">Rice weevil</name>
    <name type="synonym">Curculio oryzae</name>
    <dbReference type="NCBI Taxonomy" id="7048"/>
    <lineage>
        <taxon>Eukaryota</taxon>
        <taxon>Metazoa</taxon>
        <taxon>Ecdysozoa</taxon>
        <taxon>Arthropoda</taxon>
        <taxon>Hexapoda</taxon>
        <taxon>Insecta</taxon>
        <taxon>Pterygota</taxon>
        <taxon>Neoptera</taxon>
        <taxon>Endopterygota</taxon>
        <taxon>Coleoptera</taxon>
        <taxon>Polyphaga</taxon>
        <taxon>Cucujiformia</taxon>
        <taxon>Curculionidae</taxon>
        <taxon>Dryophthorinae</taxon>
        <taxon>Sitophilus</taxon>
    </lineage>
</organism>
<dbReference type="GeneID" id="115885446"/>
<accession>A0A6J2Y8R9</accession>
<feature type="signal peptide" evidence="1">
    <location>
        <begin position="1"/>
        <end position="18"/>
    </location>
</feature>
<evidence type="ECO:0000313" key="2">
    <source>
        <dbReference type="Proteomes" id="UP000504635"/>
    </source>
</evidence>
<dbReference type="KEGG" id="soy:115885446"/>
<gene>
    <name evidence="3" type="primary">LOC115885446</name>
</gene>
<feature type="chain" id="PRO_5026750152" evidence="1">
    <location>
        <begin position="19"/>
        <end position="136"/>
    </location>
</feature>
<keyword evidence="1" id="KW-0732">Signal</keyword>
<dbReference type="AlphaFoldDB" id="A0A6J2Y8R9"/>
<dbReference type="OrthoDB" id="6339926at2759"/>
<name>A0A6J2Y8R9_SITOR</name>
<dbReference type="RefSeq" id="XP_030760223.1">
    <property type="nucleotide sequence ID" value="XM_030904363.1"/>
</dbReference>
<protein>
    <submittedName>
        <fullName evidence="3">Uncharacterized protein LOC115885446</fullName>
    </submittedName>
</protein>